<sequence length="202" mass="23265">MSSSLRIVSKFTPVLPSISFSTCYFLLDFTICFPIFSRIFSKFAFPRDFLPRSAIDRDFPLFTPCKSPIRYCSSSSPGRGLLLAVHELRFSNAQSFSTSRDLRFAVRKARFSTAQSFLFDSRYATCVIITRLLLHSHESMLTCLAMRICFSRYVSRGNKSRLLFCEIESRGSYFASYPKLSERRLPRLWMSLGAYISIRLAL</sequence>
<organism evidence="2 3">
    <name type="scientific">Striga asiatica</name>
    <name type="common">Asiatic witchweed</name>
    <name type="synonym">Buchnera asiatica</name>
    <dbReference type="NCBI Taxonomy" id="4170"/>
    <lineage>
        <taxon>Eukaryota</taxon>
        <taxon>Viridiplantae</taxon>
        <taxon>Streptophyta</taxon>
        <taxon>Embryophyta</taxon>
        <taxon>Tracheophyta</taxon>
        <taxon>Spermatophyta</taxon>
        <taxon>Magnoliopsida</taxon>
        <taxon>eudicotyledons</taxon>
        <taxon>Gunneridae</taxon>
        <taxon>Pentapetalae</taxon>
        <taxon>asterids</taxon>
        <taxon>lamiids</taxon>
        <taxon>Lamiales</taxon>
        <taxon>Orobanchaceae</taxon>
        <taxon>Buchnereae</taxon>
        <taxon>Striga</taxon>
    </lineage>
</organism>
<keyword evidence="1" id="KW-0812">Transmembrane</keyword>
<accession>A0A5A7QSC1</accession>
<protein>
    <submittedName>
        <fullName evidence="2">DNA polymerase III subunit delta</fullName>
    </submittedName>
</protein>
<keyword evidence="3" id="KW-1185">Reference proteome</keyword>
<comment type="caution">
    <text evidence="2">The sequence shown here is derived from an EMBL/GenBank/DDBJ whole genome shotgun (WGS) entry which is preliminary data.</text>
</comment>
<dbReference type="EMBL" id="BKCP01008070">
    <property type="protein sequence ID" value="GER47802.1"/>
    <property type="molecule type" value="Genomic_DNA"/>
</dbReference>
<dbReference type="Proteomes" id="UP000325081">
    <property type="component" value="Unassembled WGS sequence"/>
</dbReference>
<keyword evidence="1" id="KW-1133">Transmembrane helix</keyword>
<reference evidence="3" key="1">
    <citation type="journal article" date="2019" name="Curr. Biol.">
        <title>Genome Sequence of Striga asiatica Provides Insight into the Evolution of Plant Parasitism.</title>
        <authorList>
            <person name="Yoshida S."/>
            <person name="Kim S."/>
            <person name="Wafula E.K."/>
            <person name="Tanskanen J."/>
            <person name="Kim Y.M."/>
            <person name="Honaas L."/>
            <person name="Yang Z."/>
            <person name="Spallek T."/>
            <person name="Conn C.E."/>
            <person name="Ichihashi Y."/>
            <person name="Cheong K."/>
            <person name="Cui S."/>
            <person name="Der J.P."/>
            <person name="Gundlach H."/>
            <person name="Jiao Y."/>
            <person name="Hori C."/>
            <person name="Ishida J.K."/>
            <person name="Kasahara H."/>
            <person name="Kiba T."/>
            <person name="Kim M.S."/>
            <person name="Koo N."/>
            <person name="Laohavisit A."/>
            <person name="Lee Y.H."/>
            <person name="Lumba S."/>
            <person name="McCourt P."/>
            <person name="Mortimer J.C."/>
            <person name="Mutuku J.M."/>
            <person name="Nomura T."/>
            <person name="Sasaki-Sekimoto Y."/>
            <person name="Seto Y."/>
            <person name="Wang Y."/>
            <person name="Wakatake T."/>
            <person name="Sakakibara H."/>
            <person name="Demura T."/>
            <person name="Yamaguchi S."/>
            <person name="Yoneyama K."/>
            <person name="Manabe R.I."/>
            <person name="Nelson D.C."/>
            <person name="Schulman A.H."/>
            <person name="Timko M.P."/>
            <person name="dePamphilis C.W."/>
            <person name="Choi D."/>
            <person name="Shirasu K."/>
        </authorList>
    </citation>
    <scope>NUCLEOTIDE SEQUENCE [LARGE SCALE GENOMIC DNA]</scope>
    <source>
        <strain evidence="3">cv. UVA1</strain>
    </source>
</reference>
<evidence type="ECO:0000313" key="3">
    <source>
        <dbReference type="Proteomes" id="UP000325081"/>
    </source>
</evidence>
<keyword evidence="1" id="KW-0472">Membrane</keyword>
<dbReference type="AlphaFoldDB" id="A0A5A7QSC1"/>
<proteinExistence type="predicted"/>
<feature type="transmembrane region" description="Helical" evidence="1">
    <location>
        <begin position="14"/>
        <end position="36"/>
    </location>
</feature>
<evidence type="ECO:0000313" key="2">
    <source>
        <dbReference type="EMBL" id="GER47802.1"/>
    </source>
</evidence>
<evidence type="ECO:0000256" key="1">
    <source>
        <dbReference type="SAM" id="Phobius"/>
    </source>
</evidence>
<name>A0A5A7QSC1_STRAF</name>
<gene>
    <name evidence="2" type="ORF">STAS_24937</name>
</gene>